<dbReference type="Gene3D" id="1.10.4040.10">
    <property type="entry name" value="Penicillinase repressor domain"/>
    <property type="match status" value="1"/>
</dbReference>
<dbReference type="InterPro" id="IPR036388">
    <property type="entry name" value="WH-like_DNA-bd_sf"/>
</dbReference>
<protein>
    <submittedName>
        <fullName evidence="6">BlaI/MecI/CopY family transcriptional regulator</fullName>
    </submittedName>
</protein>
<evidence type="ECO:0000256" key="1">
    <source>
        <dbReference type="ARBA" id="ARBA00011046"/>
    </source>
</evidence>
<evidence type="ECO:0000313" key="7">
    <source>
        <dbReference type="Proteomes" id="UP000501069"/>
    </source>
</evidence>
<dbReference type="GO" id="GO:0045892">
    <property type="term" value="P:negative regulation of DNA-templated transcription"/>
    <property type="evidence" value="ECO:0007669"/>
    <property type="project" value="InterPro"/>
</dbReference>
<dbReference type="InterPro" id="IPR005650">
    <property type="entry name" value="BlaI_family"/>
</dbReference>
<reference evidence="5 8" key="2">
    <citation type="journal article" date="2020" name="Cell Host Microbe">
        <title>Functional and Genomic Variation between Human-Derived Isolates of Lachnospiraceae Reveals Inter- and Intra-Species Diversity.</title>
        <authorList>
            <person name="Sorbara M.T."/>
            <person name="Littmann E.R."/>
            <person name="Fontana E."/>
            <person name="Moody T.U."/>
            <person name="Kohout C.E."/>
            <person name="Gjonbalaj M."/>
            <person name="Eaton V."/>
            <person name="Seok R."/>
            <person name="Leiner I.M."/>
            <person name="Pamer E.G."/>
        </authorList>
    </citation>
    <scope>NUCLEOTIDE SEQUENCE [LARGE SCALE GENOMIC DNA]</scope>
    <source>
        <strain evidence="5 8">MSK.2.26</strain>
    </source>
</reference>
<sequence>MKRNQYAVSTIGTILKRILQKECAVSKRKGLHHIFIPLVSREDYFQIIEEQDLSKVSGKIENLIASFYGKDTLTSKQAEKLREMLKEMKND</sequence>
<evidence type="ECO:0000256" key="3">
    <source>
        <dbReference type="ARBA" id="ARBA00023125"/>
    </source>
</evidence>
<dbReference type="GeneID" id="97122807"/>
<dbReference type="Pfam" id="PF03965">
    <property type="entry name" value="Penicillinase_R"/>
    <property type="match status" value="1"/>
</dbReference>
<accession>A0AAP9M5I9</accession>
<dbReference type="AlphaFoldDB" id="A0AAP9M5I9"/>
<name>A0AAP9M5I9_9FIRM</name>
<dbReference type="Proteomes" id="UP000501069">
    <property type="component" value="Chromosome"/>
</dbReference>
<dbReference type="Gene3D" id="1.10.10.10">
    <property type="entry name" value="Winged helix-like DNA-binding domain superfamily/Winged helix DNA-binding domain"/>
    <property type="match status" value="1"/>
</dbReference>
<keyword evidence="2" id="KW-0805">Transcription regulation</keyword>
<dbReference type="SUPFAM" id="SSF46785">
    <property type="entry name" value="Winged helix' DNA-binding domain"/>
    <property type="match status" value="1"/>
</dbReference>
<evidence type="ECO:0000256" key="2">
    <source>
        <dbReference type="ARBA" id="ARBA00023015"/>
    </source>
</evidence>
<keyword evidence="3" id="KW-0238">DNA-binding</keyword>
<dbReference type="EMBL" id="JAAISW010000047">
    <property type="protein sequence ID" value="NSJ45889.1"/>
    <property type="molecule type" value="Genomic_DNA"/>
</dbReference>
<dbReference type="GO" id="GO:0003677">
    <property type="term" value="F:DNA binding"/>
    <property type="evidence" value="ECO:0007669"/>
    <property type="project" value="UniProtKB-KW"/>
</dbReference>
<gene>
    <name evidence="6" type="ORF">FOC47_22940</name>
    <name evidence="5" type="ORF">G5B26_20425</name>
</gene>
<dbReference type="Proteomes" id="UP000719916">
    <property type="component" value="Unassembled WGS sequence"/>
</dbReference>
<proteinExistence type="inferred from homology"/>
<reference evidence="6 7" key="1">
    <citation type="submission" date="2019-11" db="EMBL/GenBank/DDBJ databases">
        <title>FDA dAtabase for Regulatory Grade micrObial Sequences (FDA-ARGOS): Supporting development and validation of Infectious Disease Dx tests.</title>
        <authorList>
            <person name="Turner S."/>
            <person name="Byrd R."/>
            <person name="Tallon L."/>
            <person name="Sadzewicz L."/>
            <person name="Vavikolanu K."/>
            <person name="Mehta A."/>
            <person name="Aluvathingal J."/>
            <person name="Nadendla S."/>
            <person name="Myers T."/>
            <person name="Yan Y."/>
            <person name="Sichtig H."/>
        </authorList>
    </citation>
    <scope>NUCLEOTIDE SEQUENCE [LARGE SCALE GENOMIC DNA]</scope>
    <source>
        <strain evidence="6 7">FDAARGOS_739</strain>
    </source>
</reference>
<dbReference type="EMBL" id="CP050964">
    <property type="protein sequence ID" value="QIX94133.1"/>
    <property type="molecule type" value="Genomic_DNA"/>
</dbReference>
<evidence type="ECO:0000313" key="5">
    <source>
        <dbReference type="EMBL" id="NSJ45889.1"/>
    </source>
</evidence>
<evidence type="ECO:0000256" key="4">
    <source>
        <dbReference type="ARBA" id="ARBA00023163"/>
    </source>
</evidence>
<keyword evidence="4" id="KW-0804">Transcription</keyword>
<comment type="similarity">
    <text evidence="1">Belongs to the BlaI transcriptional regulatory family.</text>
</comment>
<organism evidence="6 7">
    <name type="scientific">Enterocloster clostridioformis</name>
    <dbReference type="NCBI Taxonomy" id="1531"/>
    <lineage>
        <taxon>Bacteria</taxon>
        <taxon>Bacillati</taxon>
        <taxon>Bacillota</taxon>
        <taxon>Clostridia</taxon>
        <taxon>Lachnospirales</taxon>
        <taxon>Lachnospiraceae</taxon>
        <taxon>Enterocloster</taxon>
    </lineage>
</organism>
<dbReference type="InterPro" id="IPR036390">
    <property type="entry name" value="WH_DNA-bd_sf"/>
</dbReference>
<dbReference type="RefSeq" id="WP_080567042.1">
    <property type="nucleotide sequence ID" value="NZ_AP031445.1"/>
</dbReference>
<reference evidence="5" key="3">
    <citation type="submission" date="2020-02" db="EMBL/GenBank/DDBJ databases">
        <authorList>
            <person name="Littmann E."/>
            <person name="Sorbara M."/>
        </authorList>
    </citation>
    <scope>NUCLEOTIDE SEQUENCE</scope>
    <source>
        <strain evidence="5">MSK.2.26</strain>
    </source>
</reference>
<evidence type="ECO:0000313" key="8">
    <source>
        <dbReference type="Proteomes" id="UP000719916"/>
    </source>
</evidence>
<evidence type="ECO:0000313" key="6">
    <source>
        <dbReference type="EMBL" id="QIX94133.1"/>
    </source>
</evidence>